<evidence type="ECO:0000256" key="1">
    <source>
        <dbReference type="ARBA" id="ARBA00022857"/>
    </source>
</evidence>
<dbReference type="SUPFAM" id="SSF50129">
    <property type="entry name" value="GroES-like"/>
    <property type="match status" value="1"/>
</dbReference>
<evidence type="ECO:0000313" key="4">
    <source>
        <dbReference type="EMBL" id="SVA33514.1"/>
    </source>
</evidence>
<protein>
    <recommendedName>
        <fullName evidence="3">Enoyl reductase (ER) domain-containing protein</fullName>
    </recommendedName>
</protein>
<dbReference type="Pfam" id="PF08240">
    <property type="entry name" value="ADH_N"/>
    <property type="match status" value="1"/>
</dbReference>
<dbReference type="InterPro" id="IPR020843">
    <property type="entry name" value="ER"/>
</dbReference>
<dbReference type="SMART" id="SM00829">
    <property type="entry name" value="PKS_ER"/>
    <property type="match status" value="1"/>
</dbReference>
<proteinExistence type="predicted"/>
<dbReference type="Gene3D" id="3.90.180.10">
    <property type="entry name" value="Medium-chain alcohol dehydrogenases, catalytic domain"/>
    <property type="match status" value="1"/>
</dbReference>
<dbReference type="InterPro" id="IPR013154">
    <property type="entry name" value="ADH-like_N"/>
</dbReference>
<dbReference type="SUPFAM" id="SSF51735">
    <property type="entry name" value="NAD(P)-binding Rossmann-fold domains"/>
    <property type="match status" value="1"/>
</dbReference>
<accession>A0A381UZX8</accession>
<evidence type="ECO:0000259" key="3">
    <source>
        <dbReference type="SMART" id="SM00829"/>
    </source>
</evidence>
<dbReference type="GO" id="GO:0070402">
    <property type="term" value="F:NADPH binding"/>
    <property type="evidence" value="ECO:0007669"/>
    <property type="project" value="TreeGrafter"/>
</dbReference>
<organism evidence="4">
    <name type="scientific">marine metagenome</name>
    <dbReference type="NCBI Taxonomy" id="408172"/>
    <lineage>
        <taxon>unclassified sequences</taxon>
        <taxon>metagenomes</taxon>
        <taxon>ecological metagenomes</taxon>
    </lineage>
</organism>
<dbReference type="InterPro" id="IPR036291">
    <property type="entry name" value="NAD(P)-bd_dom_sf"/>
</dbReference>
<dbReference type="CDD" id="cd05276">
    <property type="entry name" value="p53_inducible_oxidoreductase"/>
    <property type="match status" value="1"/>
</dbReference>
<keyword evidence="2" id="KW-0560">Oxidoreductase</keyword>
<feature type="domain" description="Enoyl reductase (ER)" evidence="3">
    <location>
        <begin position="17"/>
        <end position="336"/>
    </location>
</feature>
<name>A0A381UZX8_9ZZZZ</name>
<dbReference type="NCBIfam" id="TIGR02824">
    <property type="entry name" value="quinone_pig3"/>
    <property type="match status" value="1"/>
</dbReference>
<dbReference type="PANTHER" id="PTHR48106:SF8">
    <property type="entry name" value="OS02G0805600 PROTEIN"/>
    <property type="match status" value="1"/>
</dbReference>
<dbReference type="PANTHER" id="PTHR48106">
    <property type="entry name" value="QUINONE OXIDOREDUCTASE PIG3-RELATED"/>
    <property type="match status" value="1"/>
</dbReference>
<sequence length="341" mass="36173">MSSTPTTMKYIKIEEHGGPEVLKLDTMSVPEPGPGEVLIRVTAAGVNRPDVMQRKGLYPPPPGATAVPGLEVSGTVVGTGENVSEPAVGDEICALVACGGYAEYCLAAASICLPIPEEISLEDAAGIPETFFTVWTNVFERGHLKSGESMLVHGGSSGIGTTAIQLGKAFGATVYTTAGTPEKCNFCEQLGADVAINYREQDFSEEIKKLAEAETFGAGSGVDVILDMVGGPYFSKNIQLLTVEGRLVQIALMQGSKAEVDFLPLLIKRVTLTGSTLRPRSVEQKTEIAQALRKHVWPLLDSGVVRPIIHQTFPLEQAAEAHSLMESSTHIGKILLKAASN</sequence>
<dbReference type="InterPro" id="IPR011032">
    <property type="entry name" value="GroES-like_sf"/>
</dbReference>
<keyword evidence="1" id="KW-0521">NADP</keyword>
<dbReference type="AlphaFoldDB" id="A0A381UZX8"/>
<gene>
    <name evidence="4" type="ORF">METZ01_LOCUS86368</name>
</gene>
<dbReference type="InterPro" id="IPR014189">
    <property type="entry name" value="Quinone_OxRdtase_PIG3"/>
</dbReference>
<dbReference type="EMBL" id="UINC01007471">
    <property type="protein sequence ID" value="SVA33514.1"/>
    <property type="molecule type" value="Genomic_DNA"/>
</dbReference>
<dbReference type="Gene3D" id="3.40.50.720">
    <property type="entry name" value="NAD(P)-binding Rossmann-like Domain"/>
    <property type="match status" value="1"/>
</dbReference>
<evidence type="ECO:0000256" key="2">
    <source>
        <dbReference type="ARBA" id="ARBA00023002"/>
    </source>
</evidence>
<dbReference type="GO" id="GO:0016651">
    <property type="term" value="F:oxidoreductase activity, acting on NAD(P)H"/>
    <property type="evidence" value="ECO:0007669"/>
    <property type="project" value="TreeGrafter"/>
</dbReference>
<dbReference type="Pfam" id="PF00107">
    <property type="entry name" value="ADH_zinc_N"/>
    <property type="match status" value="1"/>
</dbReference>
<reference evidence="4" key="1">
    <citation type="submission" date="2018-05" db="EMBL/GenBank/DDBJ databases">
        <authorList>
            <person name="Lanie J.A."/>
            <person name="Ng W.-L."/>
            <person name="Kazmierczak K.M."/>
            <person name="Andrzejewski T.M."/>
            <person name="Davidsen T.M."/>
            <person name="Wayne K.J."/>
            <person name="Tettelin H."/>
            <person name="Glass J.I."/>
            <person name="Rusch D."/>
            <person name="Podicherti R."/>
            <person name="Tsui H.-C.T."/>
            <person name="Winkler M.E."/>
        </authorList>
    </citation>
    <scope>NUCLEOTIDE SEQUENCE</scope>
</reference>
<dbReference type="InterPro" id="IPR013149">
    <property type="entry name" value="ADH-like_C"/>
</dbReference>